<dbReference type="SUPFAM" id="SSF49777">
    <property type="entry name" value="PEBP-like"/>
    <property type="match status" value="1"/>
</dbReference>
<name>A0AA38H3F2_9TREE</name>
<evidence type="ECO:0000313" key="3">
    <source>
        <dbReference type="Proteomes" id="UP001164286"/>
    </source>
</evidence>
<gene>
    <name evidence="2" type="ORF">MKK02DRAFT_12434</name>
</gene>
<proteinExistence type="predicted"/>
<dbReference type="PANTHER" id="PTHR11362">
    <property type="entry name" value="PHOSPHATIDYLETHANOLAMINE-BINDING PROTEIN"/>
    <property type="match status" value="1"/>
</dbReference>
<dbReference type="Pfam" id="PF01161">
    <property type="entry name" value="PBP"/>
    <property type="match status" value="1"/>
</dbReference>
<dbReference type="Gene3D" id="1.20.58.1180">
    <property type="match status" value="1"/>
</dbReference>
<comment type="caution">
    <text evidence="2">The sequence shown here is derived from an EMBL/GenBank/DDBJ whole genome shotgun (WGS) entry which is preliminary data.</text>
</comment>
<dbReference type="AlphaFoldDB" id="A0AA38H3F2"/>
<evidence type="ECO:0000313" key="2">
    <source>
        <dbReference type="EMBL" id="KAI9633827.1"/>
    </source>
</evidence>
<dbReference type="PANTHER" id="PTHR11362:SF82">
    <property type="entry name" value="PHOSPHATIDYLETHANOLAMINE-BINDING PROTEIN 4"/>
    <property type="match status" value="1"/>
</dbReference>
<organism evidence="2 3">
    <name type="scientific">Dioszegia hungarica</name>
    <dbReference type="NCBI Taxonomy" id="4972"/>
    <lineage>
        <taxon>Eukaryota</taxon>
        <taxon>Fungi</taxon>
        <taxon>Dikarya</taxon>
        <taxon>Basidiomycota</taxon>
        <taxon>Agaricomycotina</taxon>
        <taxon>Tremellomycetes</taxon>
        <taxon>Tremellales</taxon>
        <taxon>Bulleribasidiaceae</taxon>
        <taxon>Dioszegia</taxon>
    </lineage>
</organism>
<dbReference type="InterPro" id="IPR008914">
    <property type="entry name" value="PEBP"/>
</dbReference>
<dbReference type="RefSeq" id="XP_052943604.1">
    <property type="nucleotide sequence ID" value="XM_053085521.1"/>
</dbReference>
<accession>A0AA38H3F2</accession>
<dbReference type="InterPro" id="IPR035810">
    <property type="entry name" value="PEBP_euk"/>
</dbReference>
<feature type="non-terminal residue" evidence="2">
    <location>
        <position position="344"/>
    </location>
</feature>
<dbReference type="GeneID" id="77724722"/>
<sequence length="344" mass="37648">NSTSSSEPGPSSSFQPVLPPGQNPAYDAALSYLSSHCSSLLSQITHLRSTNAPAAQIEHLEIAADVNDPLTRRTFRETGGKGMMGQAVMRHLAERAWKKEGGLDLLMQRIHQMGVVPDLVPELKGTAPLTIRLEGEEVEPGSMQSAAKWGDAPNMSLQLFHHPEEGKEEGLYTLLVVNTDHPSPETQSFVQRVLYAKSDIPLSVQSGETDLFTAPGTTHLEWEPPLPAKGTGKHRYAFIVLRQPSSSSPLTDRSPFNLRTHLSSASLSSADIVGISLIRSEWTKADETYLADKYREVHGGEMVEFGKPPKEMRFGYPMSANQKRAEAIREEAWDRAVGGLAEGL</sequence>
<dbReference type="CDD" id="cd00866">
    <property type="entry name" value="PEBP_euk"/>
    <property type="match status" value="1"/>
</dbReference>
<keyword evidence="3" id="KW-1185">Reference proteome</keyword>
<dbReference type="EMBL" id="JAKWFO010000008">
    <property type="protein sequence ID" value="KAI9633827.1"/>
    <property type="molecule type" value="Genomic_DNA"/>
</dbReference>
<feature type="compositionally biased region" description="Low complexity" evidence="1">
    <location>
        <begin position="1"/>
        <end position="13"/>
    </location>
</feature>
<dbReference type="Gene3D" id="3.90.280.10">
    <property type="entry name" value="PEBP-like"/>
    <property type="match status" value="1"/>
</dbReference>
<protein>
    <submittedName>
        <fullName evidence="2">Phosphatidylethanolamine-binding protein</fullName>
    </submittedName>
</protein>
<reference evidence="2" key="1">
    <citation type="journal article" date="2022" name="G3 (Bethesda)">
        <title>High quality genome of the basidiomycete yeast Dioszegia hungarica PDD-24b-2 isolated from cloud water.</title>
        <authorList>
            <person name="Jarrige D."/>
            <person name="Haridas S."/>
            <person name="Bleykasten-Grosshans C."/>
            <person name="Joly M."/>
            <person name="Nadalig T."/>
            <person name="Sancelme M."/>
            <person name="Vuilleumier S."/>
            <person name="Grigoriev I.V."/>
            <person name="Amato P."/>
            <person name="Bringel F."/>
        </authorList>
    </citation>
    <scope>NUCLEOTIDE SEQUENCE</scope>
    <source>
        <strain evidence="2">PDD-24b-2</strain>
    </source>
</reference>
<dbReference type="Proteomes" id="UP001164286">
    <property type="component" value="Unassembled WGS sequence"/>
</dbReference>
<evidence type="ECO:0000256" key="1">
    <source>
        <dbReference type="SAM" id="MobiDB-lite"/>
    </source>
</evidence>
<feature type="region of interest" description="Disordered" evidence="1">
    <location>
        <begin position="1"/>
        <end position="20"/>
    </location>
</feature>
<dbReference type="InterPro" id="IPR036610">
    <property type="entry name" value="PEBP-like_sf"/>
</dbReference>
<feature type="non-terminal residue" evidence="2">
    <location>
        <position position="1"/>
    </location>
</feature>